<dbReference type="EMBL" id="JACDUS010000003">
    <property type="protein sequence ID" value="MBA2881101.1"/>
    <property type="molecule type" value="Genomic_DNA"/>
</dbReference>
<dbReference type="SUPFAM" id="SSF53335">
    <property type="entry name" value="S-adenosyl-L-methionine-dependent methyltransferases"/>
    <property type="match status" value="1"/>
</dbReference>
<sequence length="213" mass="24609">MTFPAGCPLCGQTKTEKYTEDRFRKYRLCTRCHLVFVPGKYHVSEAREKARYDEHNNDPNDPGYRKFLSRMAEPLCKKLPFGASGLDFGCGPGPALAAMLREQGFDTAVYDKFYTPDGRVLEKTYDFITATEVLEHLRRPGKDIDRLWQILRPGGIFGIMTKLVKDKAAFDNWHYKRDPTHVCFFSAETLLWLGDFFRAQVEFINSDVVLLYK</sequence>
<reference evidence="1 2" key="1">
    <citation type="submission" date="2020-07" db="EMBL/GenBank/DDBJ databases">
        <title>Genomic Encyclopedia of Type Strains, Phase IV (KMG-IV): sequencing the most valuable type-strain genomes for metagenomic binning, comparative biology and taxonomic classification.</title>
        <authorList>
            <person name="Goeker M."/>
        </authorList>
    </citation>
    <scope>NUCLEOTIDE SEQUENCE [LARGE SCALE GENOMIC DNA]</scope>
    <source>
        <strain evidence="1 2">DSM 17721</strain>
    </source>
</reference>
<dbReference type="Pfam" id="PF13489">
    <property type="entry name" value="Methyltransf_23"/>
    <property type="match status" value="1"/>
</dbReference>
<proteinExistence type="predicted"/>
<dbReference type="AlphaFoldDB" id="A0A7W0C8I1"/>
<dbReference type="InterPro" id="IPR029063">
    <property type="entry name" value="SAM-dependent_MTases_sf"/>
</dbReference>
<dbReference type="Proteomes" id="UP000525298">
    <property type="component" value="Unassembled WGS sequence"/>
</dbReference>
<dbReference type="RefSeq" id="WP_181550756.1">
    <property type="nucleotide sequence ID" value="NZ_JACDUS010000003.1"/>
</dbReference>
<dbReference type="GO" id="GO:0032259">
    <property type="term" value="P:methylation"/>
    <property type="evidence" value="ECO:0007669"/>
    <property type="project" value="UniProtKB-KW"/>
</dbReference>
<evidence type="ECO:0000313" key="1">
    <source>
        <dbReference type="EMBL" id="MBA2881101.1"/>
    </source>
</evidence>
<gene>
    <name evidence="1" type="ORF">HNR65_001427</name>
</gene>
<dbReference type="Gene3D" id="3.40.50.150">
    <property type="entry name" value="Vaccinia Virus protein VP39"/>
    <property type="match status" value="1"/>
</dbReference>
<dbReference type="GO" id="GO:0008168">
    <property type="term" value="F:methyltransferase activity"/>
    <property type="evidence" value="ECO:0007669"/>
    <property type="project" value="UniProtKB-KW"/>
</dbReference>
<keyword evidence="2" id="KW-1185">Reference proteome</keyword>
<name>A0A7W0C8I1_9BACT</name>
<evidence type="ECO:0000313" key="2">
    <source>
        <dbReference type="Proteomes" id="UP000525298"/>
    </source>
</evidence>
<keyword evidence="1" id="KW-0489">Methyltransferase</keyword>
<keyword evidence="1" id="KW-0808">Transferase</keyword>
<accession>A0A7W0C8I1</accession>
<comment type="caution">
    <text evidence="1">The sequence shown here is derived from an EMBL/GenBank/DDBJ whole genome shotgun (WGS) entry which is preliminary data.</text>
</comment>
<protein>
    <submittedName>
        <fullName evidence="1">SAM-dependent methyltransferase</fullName>
    </submittedName>
</protein>
<organism evidence="1 2">
    <name type="scientific">Desulfosalsimonas propionicica</name>
    <dbReference type="NCBI Taxonomy" id="332175"/>
    <lineage>
        <taxon>Bacteria</taxon>
        <taxon>Pseudomonadati</taxon>
        <taxon>Thermodesulfobacteriota</taxon>
        <taxon>Desulfobacteria</taxon>
        <taxon>Desulfobacterales</taxon>
        <taxon>Desulfosalsimonadaceae</taxon>
        <taxon>Desulfosalsimonas</taxon>
    </lineage>
</organism>